<evidence type="ECO:0000313" key="3">
    <source>
        <dbReference type="Proteomes" id="UP000326565"/>
    </source>
</evidence>
<dbReference type="AlphaFoldDB" id="A0A5N5X4F2"/>
<organism evidence="2 3">
    <name type="scientific">Aspergillus leporis</name>
    <dbReference type="NCBI Taxonomy" id="41062"/>
    <lineage>
        <taxon>Eukaryota</taxon>
        <taxon>Fungi</taxon>
        <taxon>Dikarya</taxon>
        <taxon>Ascomycota</taxon>
        <taxon>Pezizomycotina</taxon>
        <taxon>Eurotiomycetes</taxon>
        <taxon>Eurotiomycetidae</taxon>
        <taxon>Eurotiales</taxon>
        <taxon>Aspergillaceae</taxon>
        <taxon>Aspergillus</taxon>
        <taxon>Aspergillus subgen. Circumdati</taxon>
    </lineage>
</organism>
<feature type="transmembrane region" description="Helical" evidence="1">
    <location>
        <begin position="292"/>
        <end position="315"/>
    </location>
</feature>
<evidence type="ECO:0000256" key="1">
    <source>
        <dbReference type="SAM" id="Phobius"/>
    </source>
</evidence>
<protein>
    <recommendedName>
        <fullName evidence="4">Integral membrane protein</fullName>
    </recommendedName>
</protein>
<name>A0A5N5X4F2_9EURO</name>
<dbReference type="EMBL" id="ML732211">
    <property type="protein sequence ID" value="KAB8074374.1"/>
    <property type="molecule type" value="Genomic_DNA"/>
</dbReference>
<keyword evidence="1" id="KW-0812">Transmembrane</keyword>
<accession>A0A5N5X4F2</accession>
<dbReference type="OrthoDB" id="2016523at2759"/>
<proteinExistence type="predicted"/>
<reference evidence="2 3" key="1">
    <citation type="submission" date="2019-04" db="EMBL/GenBank/DDBJ databases">
        <title>Friends and foes A comparative genomics study of 23 Aspergillus species from section Flavi.</title>
        <authorList>
            <consortium name="DOE Joint Genome Institute"/>
            <person name="Kjaerbolling I."/>
            <person name="Vesth T."/>
            <person name="Frisvad J.C."/>
            <person name="Nybo J.L."/>
            <person name="Theobald S."/>
            <person name="Kildgaard S."/>
            <person name="Isbrandt T."/>
            <person name="Kuo A."/>
            <person name="Sato A."/>
            <person name="Lyhne E.K."/>
            <person name="Kogle M.E."/>
            <person name="Wiebenga A."/>
            <person name="Kun R.S."/>
            <person name="Lubbers R.J."/>
            <person name="Makela M.R."/>
            <person name="Barry K."/>
            <person name="Chovatia M."/>
            <person name="Clum A."/>
            <person name="Daum C."/>
            <person name="Haridas S."/>
            <person name="He G."/>
            <person name="LaButti K."/>
            <person name="Lipzen A."/>
            <person name="Mondo S."/>
            <person name="Riley R."/>
            <person name="Salamov A."/>
            <person name="Simmons B.A."/>
            <person name="Magnuson J.K."/>
            <person name="Henrissat B."/>
            <person name="Mortensen U.H."/>
            <person name="Larsen T.O."/>
            <person name="Devries R.P."/>
            <person name="Grigoriev I.V."/>
            <person name="Machida M."/>
            <person name="Baker S.E."/>
            <person name="Andersen M.R."/>
        </authorList>
    </citation>
    <scope>NUCLEOTIDE SEQUENCE [LARGE SCALE GENOMIC DNA]</scope>
    <source>
        <strain evidence="2 3">CBS 151.66</strain>
    </source>
</reference>
<dbReference type="GO" id="GO:0016757">
    <property type="term" value="F:glycosyltransferase activity"/>
    <property type="evidence" value="ECO:0007669"/>
    <property type="project" value="InterPro"/>
</dbReference>
<dbReference type="GO" id="GO:0006506">
    <property type="term" value="P:GPI anchor biosynthetic process"/>
    <property type="evidence" value="ECO:0007669"/>
    <property type="project" value="InterPro"/>
</dbReference>
<keyword evidence="3" id="KW-1185">Reference proteome</keyword>
<dbReference type="PANTHER" id="PTHR31410:SF1">
    <property type="entry name" value="POST-GPI ATTACHMENT TO PROTEINS FACTOR 4"/>
    <property type="match status" value="1"/>
</dbReference>
<keyword evidence="1" id="KW-0472">Membrane</keyword>
<dbReference type="InterPro" id="IPR029675">
    <property type="entry name" value="PGAP4"/>
</dbReference>
<feature type="transmembrane region" description="Helical" evidence="1">
    <location>
        <begin position="259"/>
        <end position="280"/>
    </location>
</feature>
<dbReference type="GO" id="GO:0000139">
    <property type="term" value="C:Golgi membrane"/>
    <property type="evidence" value="ECO:0007669"/>
    <property type="project" value="InterPro"/>
</dbReference>
<gene>
    <name evidence="2" type="ORF">BDV29DRAFT_156733</name>
</gene>
<evidence type="ECO:0000313" key="2">
    <source>
        <dbReference type="EMBL" id="KAB8074374.1"/>
    </source>
</evidence>
<dbReference type="Proteomes" id="UP000326565">
    <property type="component" value="Unassembled WGS sequence"/>
</dbReference>
<keyword evidence="1" id="KW-1133">Transmembrane helix</keyword>
<sequence>MKISPSSSLANLQRLFHLFFSSLAGKVLLASLLLYGLAFEYCRLHYWRDPHSAFFDDTHVYDLKYSLFREHEALQYISAYNAKIDPPNSTIASSNPRMCLAFVTVKRDHVNYFDASIGSLLSGLDDRERRALSVNVLFANTNPELHPSWRQLWMDRLMDSVSSYNVSDEDFRRLQALEESHNYYEKGVYDYTYVLDQCYKTEVPYIGVFEDDIIFADGWLAKTLRGLYDIEIRLKAQNWLYLRLFYTETALSWTNDDFAYRHIGFVFLLTMSTACGALMLTRRIWPASRRHLDVLTITVICVITVPAFTGLIFMIGKYNVSPMRGVVEMNKHGCCTQAMVFPRDQVPDLVNFLRDRKSGQTDSMIEEYADGVKLRRFALAPPQVQHVGIRSSRDNLEINTRSTWAFWFEENDAKALRREHELLLEMNDVPWIEDAT</sequence>
<dbReference type="PANTHER" id="PTHR31410">
    <property type="entry name" value="TRANSMEMBRANE PROTEIN 246"/>
    <property type="match status" value="1"/>
</dbReference>
<dbReference type="CDD" id="cd22189">
    <property type="entry name" value="PGAP4-like_fungal"/>
    <property type="match status" value="1"/>
</dbReference>
<evidence type="ECO:0008006" key="4">
    <source>
        <dbReference type="Google" id="ProtNLM"/>
    </source>
</evidence>